<dbReference type="Pfam" id="PF00041">
    <property type="entry name" value="fn3"/>
    <property type="match status" value="1"/>
</dbReference>
<dbReference type="InterPro" id="IPR036116">
    <property type="entry name" value="FN3_sf"/>
</dbReference>
<evidence type="ECO:0000259" key="3">
    <source>
        <dbReference type="PROSITE" id="PS50853"/>
    </source>
</evidence>
<dbReference type="InterPro" id="IPR026444">
    <property type="entry name" value="Secre_tail"/>
</dbReference>
<dbReference type="Proteomes" id="UP000253951">
    <property type="component" value="Chromosome"/>
</dbReference>
<protein>
    <submittedName>
        <fullName evidence="4">T9SS C-terminal target domain-containing protein</fullName>
    </submittedName>
</protein>
<evidence type="ECO:0000313" key="4">
    <source>
        <dbReference type="EMBL" id="AXG74722.1"/>
    </source>
</evidence>
<feature type="chain" id="PRO_5017047470" evidence="2">
    <location>
        <begin position="21"/>
        <end position="528"/>
    </location>
</feature>
<keyword evidence="1 2" id="KW-0732">Signal</keyword>
<dbReference type="InterPro" id="IPR013783">
    <property type="entry name" value="Ig-like_fold"/>
</dbReference>
<dbReference type="NCBIfam" id="TIGR04183">
    <property type="entry name" value="Por_Secre_tail"/>
    <property type="match status" value="1"/>
</dbReference>
<dbReference type="RefSeq" id="WP_114678480.1">
    <property type="nucleotide sequence ID" value="NZ_CP031188.1"/>
</dbReference>
<dbReference type="InterPro" id="IPR011628">
    <property type="entry name" value="Cleaved_adhesin"/>
</dbReference>
<keyword evidence="5" id="KW-1185">Reference proteome</keyword>
<dbReference type="PROSITE" id="PS50853">
    <property type="entry name" value="FN3"/>
    <property type="match status" value="1"/>
</dbReference>
<dbReference type="CDD" id="cd00063">
    <property type="entry name" value="FN3"/>
    <property type="match status" value="1"/>
</dbReference>
<dbReference type="EMBL" id="CP031188">
    <property type="protein sequence ID" value="AXG74722.1"/>
    <property type="molecule type" value="Genomic_DNA"/>
</dbReference>
<dbReference type="NCBIfam" id="NF038128">
    <property type="entry name" value="choice_anch_J"/>
    <property type="match status" value="2"/>
</dbReference>
<sequence>MKKHLLLGAFFLGSLFTANAQFTESFEGSTELPTGWTVINGGDAAQTWVIADLTGADIIAQDGTNIATIQYGTTAHDDLLITPAVDVTDGVSDVLSFWARSRDAAYPEVISVKISTTDATAAAFTTTLIAEVAPASGTAFYSYSYDLSAYEGETVYIAFVSETTDMFAFDLDLVSVSNDVVVGCAVPAGFTVIDPAPTTSTFNIGWTAVDGVTYEVEYGAPDFELGTGDSMTAATAEANFTDLEAGTTYQFYVRTDCGDGEYSAWAGPLSFTTEFNPTDISYAYGFETSARDGWKTANNAVDGGAWGFYIADETFSAVDGTIFAGVIGTAVASDSWLFSRGLNLTAGDEVTVTYWVRKALLAGAGNTNSLVVTAGADITAEAQTIALASLADADFSTEEYTLITNTFTPDADGVYYLGFHYTSPAHTAEENGGLLLDSVYVTSVLGTEEVTASNFAVYPNPANDVVNISANAGLNNVQIVDINGRTVKSVEFDGTNQAQINISDLASGLYIMNIASDKGTSSQKIVKN</sequence>
<feature type="domain" description="Fibronectin type-III" evidence="3">
    <location>
        <begin position="186"/>
        <end position="276"/>
    </location>
</feature>
<dbReference type="Pfam" id="PF18962">
    <property type="entry name" value="Por_Secre_tail"/>
    <property type="match status" value="1"/>
</dbReference>
<dbReference type="Gene3D" id="2.60.120.200">
    <property type="match status" value="2"/>
</dbReference>
<gene>
    <name evidence="4" type="ORF">DVK85_10970</name>
</gene>
<dbReference type="Pfam" id="PF07675">
    <property type="entry name" value="Cleaved_Adhesin"/>
    <property type="match status" value="2"/>
</dbReference>
<evidence type="ECO:0000256" key="2">
    <source>
        <dbReference type="SAM" id="SignalP"/>
    </source>
</evidence>
<organism evidence="4 5">
    <name type="scientific">Flavobacterium arcticum</name>
    <dbReference type="NCBI Taxonomy" id="1784713"/>
    <lineage>
        <taxon>Bacteria</taxon>
        <taxon>Pseudomonadati</taxon>
        <taxon>Bacteroidota</taxon>
        <taxon>Flavobacteriia</taxon>
        <taxon>Flavobacteriales</taxon>
        <taxon>Flavobacteriaceae</taxon>
        <taxon>Flavobacterium</taxon>
    </lineage>
</organism>
<dbReference type="OrthoDB" id="1401747at2"/>
<proteinExistence type="predicted"/>
<name>A0A345HDR2_9FLAO</name>
<evidence type="ECO:0000313" key="5">
    <source>
        <dbReference type="Proteomes" id="UP000253951"/>
    </source>
</evidence>
<dbReference type="InterPro" id="IPR003961">
    <property type="entry name" value="FN3_dom"/>
</dbReference>
<dbReference type="KEGG" id="fat:DVK85_10970"/>
<feature type="signal peptide" evidence="2">
    <location>
        <begin position="1"/>
        <end position="20"/>
    </location>
</feature>
<evidence type="ECO:0000256" key="1">
    <source>
        <dbReference type="ARBA" id="ARBA00022729"/>
    </source>
</evidence>
<reference evidence="4 5" key="1">
    <citation type="submission" date="2018-07" db="EMBL/GenBank/DDBJ databases">
        <title>Complete genome sequence of Flavobacterium arcticum type strain SM1502T.</title>
        <authorList>
            <person name="Li Y."/>
            <person name="Li D.-D."/>
        </authorList>
    </citation>
    <scope>NUCLEOTIDE SEQUENCE [LARGE SCALE GENOMIC DNA]</scope>
    <source>
        <strain evidence="4 5">SM1502</strain>
    </source>
</reference>
<accession>A0A345HDR2</accession>
<dbReference type="SUPFAM" id="SSF49265">
    <property type="entry name" value="Fibronectin type III"/>
    <property type="match status" value="1"/>
</dbReference>
<dbReference type="Gene3D" id="2.60.40.10">
    <property type="entry name" value="Immunoglobulins"/>
    <property type="match status" value="1"/>
</dbReference>
<dbReference type="AlphaFoldDB" id="A0A345HDR2"/>